<keyword evidence="3" id="KW-1185">Reference proteome</keyword>
<dbReference type="CDD" id="cd02440">
    <property type="entry name" value="AdoMet_MTases"/>
    <property type="match status" value="1"/>
</dbReference>
<proteinExistence type="predicted"/>
<accession>A0A9X5E1R4</accession>
<dbReference type="SUPFAM" id="SSF53335">
    <property type="entry name" value="S-adenosyl-L-methionine-dependent methyltransferases"/>
    <property type="match status" value="1"/>
</dbReference>
<dbReference type="Gene3D" id="3.40.50.150">
    <property type="entry name" value="Vaccinia Virus protein VP39"/>
    <property type="match status" value="1"/>
</dbReference>
<sequence length="385" mass="44757">MSYLSQLLNLSSRASKTIGKISDSLSNKSFNSESETLSDREFLVDAYRKLLGREVDEDGLKHYIKLLQTSYSRTDVLMTLVQSDEFINKVLKENIKIQNLRELKPNNYYAVEDLLQPNNALVFFVETSDDFDWLEAMILKHGYYEKPGVWGFRIDKDKKVMAEIMSAFHPQRALEIGCANGTILQCLHEMNIHCEGIEISSMAIDKAFPDIKNNIHHGDLLELELSEKYDLIFGLDIFEHLNPNKLHDYLDRIDRILVDGGYLFGNIPAFGDDPIFGTVFPIYIKEWEQDIAQEKPFTLLHVDKDGYPINGHLIWADWHWWVKQFEQHGFQREVEVEKVLHKKYDAYMEKTSIARKSYFVFSKRGEQQKTEAIADRISSRSSKVL</sequence>
<dbReference type="Pfam" id="PF13489">
    <property type="entry name" value="Methyltransf_23"/>
    <property type="match status" value="1"/>
</dbReference>
<organism evidence="2 3">
    <name type="scientific">Scytonema millei VB511283</name>
    <dbReference type="NCBI Taxonomy" id="1245923"/>
    <lineage>
        <taxon>Bacteria</taxon>
        <taxon>Bacillati</taxon>
        <taxon>Cyanobacteriota</taxon>
        <taxon>Cyanophyceae</taxon>
        <taxon>Nostocales</taxon>
        <taxon>Scytonemataceae</taxon>
        <taxon>Scytonema</taxon>
    </lineage>
</organism>
<dbReference type="InterPro" id="IPR025282">
    <property type="entry name" value="DUF4214"/>
</dbReference>
<dbReference type="AlphaFoldDB" id="A0A9X5E1R4"/>
<dbReference type="OrthoDB" id="9790457at2"/>
<dbReference type="Proteomes" id="UP000031532">
    <property type="component" value="Unassembled WGS sequence"/>
</dbReference>
<evidence type="ECO:0000313" key="2">
    <source>
        <dbReference type="EMBL" id="NHC33700.1"/>
    </source>
</evidence>
<reference evidence="2 3" key="1">
    <citation type="journal article" date="2015" name="Genome Announc.">
        <title>Draft Genome Sequence of the Terrestrial Cyanobacterium Scytonema millei VB511283, Isolated from Eastern India.</title>
        <authorList>
            <person name="Sen D."/>
            <person name="Chandrababunaidu M.M."/>
            <person name="Singh D."/>
            <person name="Sanghi N."/>
            <person name="Ghorai A."/>
            <person name="Mishra G.P."/>
            <person name="Madduluri M."/>
            <person name="Adhikary S.P."/>
            <person name="Tripathy S."/>
        </authorList>
    </citation>
    <scope>NUCLEOTIDE SEQUENCE [LARGE SCALE GENOMIC DNA]</scope>
    <source>
        <strain evidence="2 3">VB511283</strain>
    </source>
</reference>
<gene>
    <name evidence="2" type="ORF">QH73_0003315</name>
</gene>
<evidence type="ECO:0000259" key="1">
    <source>
        <dbReference type="Pfam" id="PF13946"/>
    </source>
</evidence>
<feature type="domain" description="DUF4214" evidence="1">
    <location>
        <begin position="25"/>
        <end position="89"/>
    </location>
</feature>
<dbReference type="PANTHER" id="PTHR43861:SF6">
    <property type="entry name" value="METHYLTRANSFERASE TYPE 11"/>
    <property type="match status" value="1"/>
</dbReference>
<dbReference type="Pfam" id="PF13946">
    <property type="entry name" value="DUF4214"/>
    <property type="match status" value="1"/>
</dbReference>
<comment type="caution">
    <text evidence="2">The sequence shown here is derived from an EMBL/GenBank/DDBJ whole genome shotgun (WGS) entry which is preliminary data.</text>
</comment>
<dbReference type="InterPro" id="IPR029063">
    <property type="entry name" value="SAM-dependent_MTases_sf"/>
</dbReference>
<evidence type="ECO:0000313" key="3">
    <source>
        <dbReference type="Proteomes" id="UP000031532"/>
    </source>
</evidence>
<name>A0A9X5E1R4_9CYAN</name>
<dbReference type="PANTHER" id="PTHR43861">
    <property type="entry name" value="TRANS-ACONITATE 2-METHYLTRANSFERASE-RELATED"/>
    <property type="match status" value="1"/>
</dbReference>
<dbReference type="RefSeq" id="WP_039715221.1">
    <property type="nucleotide sequence ID" value="NZ_JTJC03000001.1"/>
</dbReference>
<protein>
    <submittedName>
        <fullName evidence="2">DUF4214 domain-containing protein</fullName>
    </submittedName>
</protein>
<dbReference type="EMBL" id="JTJC03000001">
    <property type="protein sequence ID" value="NHC33700.1"/>
    <property type="molecule type" value="Genomic_DNA"/>
</dbReference>